<reference evidence="2" key="2">
    <citation type="submission" date="2023-01" db="EMBL/GenBank/DDBJ databases">
        <title>Draft genome sequence of Litoribrevibacter albus strain NBRC 110071.</title>
        <authorList>
            <person name="Sun Q."/>
            <person name="Mori K."/>
        </authorList>
    </citation>
    <scope>NUCLEOTIDE SEQUENCE</scope>
    <source>
        <strain evidence="2">NBRC 110071</strain>
    </source>
</reference>
<evidence type="ECO:0000313" key="3">
    <source>
        <dbReference type="Proteomes" id="UP001161389"/>
    </source>
</evidence>
<accession>A0AA37S820</accession>
<dbReference type="AlphaFoldDB" id="A0AA37S820"/>
<keyword evidence="1" id="KW-0732">Signal</keyword>
<reference evidence="2" key="1">
    <citation type="journal article" date="2014" name="Int. J. Syst. Evol. Microbiol.">
        <title>Complete genome sequence of Corynebacterium casei LMG S-19264T (=DSM 44701T), isolated from a smear-ripened cheese.</title>
        <authorList>
            <consortium name="US DOE Joint Genome Institute (JGI-PGF)"/>
            <person name="Walter F."/>
            <person name="Albersmeier A."/>
            <person name="Kalinowski J."/>
            <person name="Ruckert C."/>
        </authorList>
    </citation>
    <scope>NUCLEOTIDE SEQUENCE</scope>
    <source>
        <strain evidence="2">NBRC 110071</strain>
    </source>
</reference>
<keyword evidence="3" id="KW-1185">Reference proteome</keyword>
<feature type="chain" id="PRO_5041232076" description="Outer membrane beta-barrel domain-containing protein" evidence="1">
    <location>
        <begin position="31"/>
        <end position="224"/>
    </location>
</feature>
<dbReference type="RefSeq" id="WP_284378438.1">
    <property type="nucleotide sequence ID" value="NZ_BSNM01000003.1"/>
</dbReference>
<dbReference type="SUPFAM" id="SSF56925">
    <property type="entry name" value="OMPA-like"/>
    <property type="match status" value="1"/>
</dbReference>
<gene>
    <name evidence="2" type="ORF">GCM10007876_05250</name>
</gene>
<dbReference type="EMBL" id="BSNM01000003">
    <property type="protein sequence ID" value="GLQ30047.1"/>
    <property type="molecule type" value="Genomic_DNA"/>
</dbReference>
<dbReference type="InterPro" id="IPR030820">
    <property type="entry name" value="OMP_myx_plus_Proteobacteria"/>
</dbReference>
<comment type="caution">
    <text evidence="2">The sequence shown here is derived from an EMBL/GenBank/DDBJ whole genome shotgun (WGS) entry which is preliminary data.</text>
</comment>
<name>A0AA37S820_9GAMM</name>
<evidence type="ECO:0000256" key="1">
    <source>
        <dbReference type="SAM" id="SignalP"/>
    </source>
</evidence>
<evidence type="ECO:0008006" key="4">
    <source>
        <dbReference type="Google" id="ProtNLM"/>
    </source>
</evidence>
<sequence>MSKSSVAWTQSVLGLVLGVMVFGVTTVAFAEETADETVQNENTDWIYKPDLSGEDVDVPAIDSENFEISVMAGLISLEDFGSETFKGARLAYHPLDFLFVEASWATTEINDDNYRRFGVPLFENQTEDVEFYDASIGLQLMPGEVFIGKWAFPSSLYLIGGIGSTSILDEDLETYNLGVGLRVLATDWWAFRVEARDYFFESDLLGEAENKHNLAVSIGTGIFF</sequence>
<proteinExistence type="predicted"/>
<dbReference type="InterPro" id="IPR011250">
    <property type="entry name" value="OMP/PagP_B-barrel"/>
</dbReference>
<dbReference type="Gene3D" id="2.40.160.20">
    <property type="match status" value="1"/>
</dbReference>
<protein>
    <recommendedName>
        <fullName evidence="4">Outer membrane beta-barrel domain-containing protein</fullName>
    </recommendedName>
</protein>
<evidence type="ECO:0000313" key="2">
    <source>
        <dbReference type="EMBL" id="GLQ30047.1"/>
    </source>
</evidence>
<dbReference type="NCBIfam" id="TIGR04565">
    <property type="entry name" value="OMP_myx_plus"/>
    <property type="match status" value="1"/>
</dbReference>
<organism evidence="2 3">
    <name type="scientific">Litoribrevibacter albus</name>
    <dbReference type="NCBI Taxonomy" id="1473156"/>
    <lineage>
        <taxon>Bacteria</taxon>
        <taxon>Pseudomonadati</taxon>
        <taxon>Pseudomonadota</taxon>
        <taxon>Gammaproteobacteria</taxon>
        <taxon>Oceanospirillales</taxon>
        <taxon>Oceanospirillaceae</taxon>
        <taxon>Litoribrevibacter</taxon>
    </lineage>
</organism>
<feature type="signal peptide" evidence="1">
    <location>
        <begin position="1"/>
        <end position="30"/>
    </location>
</feature>
<dbReference type="Proteomes" id="UP001161389">
    <property type="component" value="Unassembled WGS sequence"/>
</dbReference>